<dbReference type="GO" id="GO:0004222">
    <property type="term" value="F:metalloendopeptidase activity"/>
    <property type="evidence" value="ECO:0007669"/>
    <property type="project" value="InterPro"/>
</dbReference>
<feature type="domain" description="Peptidase M16 N-terminal" evidence="14">
    <location>
        <begin position="26"/>
        <end position="142"/>
    </location>
</feature>
<keyword evidence="7 18" id="KW-0378">Hydrolase</keyword>
<evidence type="ECO:0000259" key="15">
    <source>
        <dbReference type="Pfam" id="PF05193"/>
    </source>
</evidence>
<keyword evidence="6" id="KW-0479">Metal-binding</keyword>
<evidence type="ECO:0000256" key="12">
    <source>
        <dbReference type="ARBA" id="ARBA00030977"/>
    </source>
</evidence>
<dbReference type="Gene3D" id="3.30.830.10">
    <property type="entry name" value="Metalloenzyme, LuxS/M16 peptidase-like"/>
    <property type="match status" value="2"/>
</dbReference>
<sequence length="818" mass="89368">MSSLVESSDQQPPLVTRLANGLEVRLLHRPGTTLCALLVDVQGGSHDEPGDYPGLAHFLEHLVFLGSRDFPPERGLIPFVQGVGGRVNASTRPRSTRFFCEVPATHLDQALARLLDMLANPLLETAALWREREVLQAEFSARARDCRTLCDAALAWALAAGHPLADFHAGNAASLKLESPAFMPALHGFHREHYQPGRMCLTLVAPHPLDQQLELTRRYGEPLQAGRRLPEPVVPPMLPLRANRLRLGVPGGGGRLLLAFALQQRGDALEAATAFLECLIQDDSTGGLQEHLSALELGDAVHLRLACADGGQGLLVMDLERVEDADCAQLEAEVLGWLDFLRTTAPWPGLWEERLECLRRRHAELAPLDAALAPRLPTLPEVRSLLEQLRAERLIHLQTEDSDRANNHVSAGFSLNLERLGVAPGRTSAANWRLPPPNPYLVPPVPLTAIHTRLPARPGLPDARGQGALFLRWHAAVGGLPHGLLPALQRALRPILGAAAGAGVTGGLKAEQGGITLELLGDARLLRPVSGDMLPLLQAPPLWSLAQGPRLQRSALRRNSGELPLRQMLQHLPGLLTAATDGPAVLDADALAHFWRQVRWQGLAVGDVVMDTELPGLPALPGVLAGQSGRNWHRLEMEGEAALLLFYPLDPVRAAMEVSARLLASLLEPAFHQRLRGELRLGYALACGFRQFGRHRGLLFAVQSPRESVAGLFAHLQDFLQHQRERLAALDQAQLDVLRLTLAQRLVRDDTEFASYARQCWLDHLAGLPADHRSRVHQALTELQPSHLQEQLDRLIAGMSCLALANAETSASGWHHPY</sequence>
<evidence type="ECO:0000259" key="17">
    <source>
        <dbReference type="Pfam" id="PF22456"/>
    </source>
</evidence>
<dbReference type="GO" id="GO:0008270">
    <property type="term" value="F:zinc ion binding"/>
    <property type="evidence" value="ECO:0007669"/>
    <property type="project" value="InterPro"/>
</dbReference>
<dbReference type="AlphaFoldDB" id="A0A5J6QKB7"/>
<evidence type="ECO:0000256" key="4">
    <source>
        <dbReference type="ARBA" id="ARBA00015088"/>
    </source>
</evidence>
<dbReference type="Pfam" id="PF00675">
    <property type="entry name" value="Peptidase_M16"/>
    <property type="match status" value="1"/>
</dbReference>
<keyword evidence="8" id="KW-0862">Zinc</keyword>
<reference evidence="18 19" key="1">
    <citation type="submission" date="2019-08" db="EMBL/GenBank/DDBJ databases">
        <title>Whole-genome Sequencing of e-waste polymer degrading bacterium Pseudomonas sp. strain PE08.</title>
        <authorList>
            <person name="Kirdat K."/>
            <person name="Debbarma P."/>
            <person name="Narawade N."/>
            <person name="Suyal D."/>
            <person name="Thorat V."/>
            <person name="Shouche Y."/>
            <person name="Goel R."/>
            <person name="Yadav A."/>
        </authorList>
    </citation>
    <scope>NUCLEOTIDE SEQUENCE [LARGE SCALE GENOMIC DNA]</scope>
    <source>
        <strain evidence="18 19">PE08</strain>
    </source>
</reference>
<dbReference type="PANTHER" id="PTHR43690">
    <property type="entry name" value="NARDILYSIN"/>
    <property type="match status" value="1"/>
</dbReference>
<dbReference type="InterPro" id="IPR054734">
    <property type="entry name" value="PqqF-like_C_4"/>
</dbReference>
<evidence type="ECO:0000256" key="2">
    <source>
        <dbReference type="ARBA" id="ARBA00004886"/>
    </source>
</evidence>
<evidence type="ECO:0000256" key="9">
    <source>
        <dbReference type="ARBA" id="ARBA00022905"/>
    </source>
</evidence>
<name>A0A5J6QKB7_9GAMM</name>
<dbReference type="UniPathway" id="UPA00539"/>
<feature type="domain" description="Coenzyme PQQ synthesis protein F-like C-terminal lobe" evidence="17">
    <location>
        <begin position="662"/>
        <end position="761"/>
    </location>
</feature>
<comment type="pathway">
    <text evidence="2">Cofactor biosynthesis; pyrroloquinoline quinone biosynthesis.</text>
</comment>
<dbReference type="Pfam" id="PF22456">
    <property type="entry name" value="PqqF-like_C_4"/>
    <property type="match status" value="1"/>
</dbReference>
<evidence type="ECO:0000259" key="14">
    <source>
        <dbReference type="Pfam" id="PF00675"/>
    </source>
</evidence>
<dbReference type="InterPro" id="IPR050626">
    <property type="entry name" value="Peptidase_M16"/>
</dbReference>
<comment type="similarity">
    <text evidence="3 13">Belongs to the peptidase M16 family.</text>
</comment>
<proteinExistence type="inferred from homology"/>
<dbReference type="SUPFAM" id="SSF63411">
    <property type="entry name" value="LuxS/MPP-like metallohydrolase"/>
    <property type="match status" value="2"/>
</dbReference>
<dbReference type="Pfam" id="PF05193">
    <property type="entry name" value="Peptidase_M16_C"/>
    <property type="match status" value="1"/>
</dbReference>
<organism evidence="18 19">
    <name type="scientific">Metapseudomonas lalkuanensis</name>
    <dbReference type="NCBI Taxonomy" id="2604832"/>
    <lineage>
        <taxon>Bacteria</taxon>
        <taxon>Pseudomonadati</taxon>
        <taxon>Pseudomonadota</taxon>
        <taxon>Gammaproteobacteria</taxon>
        <taxon>Pseudomonadales</taxon>
        <taxon>Pseudomonadaceae</taxon>
        <taxon>Metapseudomonas</taxon>
    </lineage>
</organism>
<comment type="function">
    <text evidence="11">Required for coenzyme pyrroloquinoline quinone (PQQ) biosynthesis. It is thought that this protein is a protease that cleaves peptides bond in a small peptide (gene pqqA), providing the glutamate and tyrosine residues which are necessary for the synthesis of PQQ.</text>
</comment>
<evidence type="ECO:0000256" key="8">
    <source>
        <dbReference type="ARBA" id="ARBA00022833"/>
    </source>
</evidence>
<dbReference type="InterPro" id="IPR011844">
    <property type="entry name" value="PQQ_synth_PqqF"/>
</dbReference>
<evidence type="ECO:0000256" key="7">
    <source>
        <dbReference type="ARBA" id="ARBA00022801"/>
    </source>
</evidence>
<comment type="cofactor">
    <cofactor evidence="1">
        <name>Zn(2+)</name>
        <dbReference type="ChEBI" id="CHEBI:29105"/>
    </cofactor>
</comment>
<dbReference type="KEGG" id="plal:FXN65_12310"/>
<dbReference type="InterPro" id="IPR011249">
    <property type="entry name" value="Metalloenz_LuxS/M16"/>
</dbReference>
<dbReference type="EMBL" id="CP043311">
    <property type="protein sequence ID" value="QEY62817.1"/>
    <property type="molecule type" value="Genomic_DNA"/>
</dbReference>
<evidence type="ECO:0000256" key="13">
    <source>
        <dbReference type="RuleBase" id="RU004447"/>
    </source>
</evidence>
<evidence type="ECO:0000256" key="3">
    <source>
        <dbReference type="ARBA" id="ARBA00007261"/>
    </source>
</evidence>
<evidence type="ECO:0000259" key="16">
    <source>
        <dbReference type="Pfam" id="PF22455"/>
    </source>
</evidence>
<dbReference type="InterPro" id="IPR001431">
    <property type="entry name" value="Pept_M16_Zn_BS"/>
</dbReference>
<keyword evidence="5" id="KW-0645">Protease</keyword>
<dbReference type="PANTHER" id="PTHR43690:SF18">
    <property type="entry name" value="INSULIN-DEGRADING ENZYME-RELATED"/>
    <property type="match status" value="1"/>
</dbReference>
<feature type="domain" description="Coenzyme PQQ synthesis protein F C-terminal lobe" evidence="16">
    <location>
        <begin position="466"/>
        <end position="604"/>
    </location>
</feature>
<protein>
    <recommendedName>
        <fullName evidence="4">Coenzyme PQQ synthesis protein F</fullName>
    </recommendedName>
    <alternativeName>
        <fullName evidence="12">Pyrroloquinoline quinone biosynthesis protein F</fullName>
    </alternativeName>
</protein>
<dbReference type="Pfam" id="PF22455">
    <property type="entry name" value="PqqF_C_3"/>
    <property type="match status" value="1"/>
</dbReference>
<dbReference type="GO" id="GO:0005737">
    <property type="term" value="C:cytoplasm"/>
    <property type="evidence" value="ECO:0007669"/>
    <property type="project" value="UniProtKB-ARBA"/>
</dbReference>
<dbReference type="NCBIfam" id="TIGR02110">
    <property type="entry name" value="PQQ_syn_pqqF"/>
    <property type="match status" value="1"/>
</dbReference>
<keyword evidence="19" id="KW-1185">Reference proteome</keyword>
<evidence type="ECO:0000256" key="1">
    <source>
        <dbReference type="ARBA" id="ARBA00001947"/>
    </source>
</evidence>
<feature type="domain" description="Peptidase M16 C-terminal" evidence="15">
    <location>
        <begin position="186"/>
        <end position="341"/>
    </location>
</feature>
<evidence type="ECO:0000313" key="18">
    <source>
        <dbReference type="EMBL" id="QEY62817.1"/>
    </source>
</evidence>
<dbReference type="PROSITE" id="PS00143">
    <property type="entry name" value="INSULINASE"/>
    <property type="match status" value="1"/>
</dbReference>
<evidence type="ECO:0000313" key="19">
    <source>
        <dbReference type="Proteomes" id="UP000327179"/>
    </source>
</evidence>
<dbReference type="InterPro" id="IPR054733">
    <property type="entry name" value="PqqF_C_3"/>
</dbReference>
<dbReference type="Proteomes" id="UP000327179">
    <property type="component" value="Chromosome"/>
</dbReference>
<keyword evidence="9" id="KW-0884">PQQ biosynthesis</keyword>
<accession>A0A5J6QKB7</accession>
<evidence type="ECO:0000256" key="5">
    <source>
        <dbReference type="ARBA" id="ARBA00022670"/>
    </source>
</evidence>
<dbReference type="GO" id="GO:0018189">
    <property type="term" value="P:pyrroloquinoline quinone biosynthetic process"/>
    <property type="evidence" value="ECO:0007669"/>
    <property type="project" value="UniProtKB-UniPathway"/>
</dbReference>
<evidence type="ECO:0000256" key="6">
    <source>
        <dbReference type="ARBA" id="ARBA00022723"/>
    </source>
</evidence>
<evidence type="ECO:0000256" key="11">
    <source>
        <dbReference type="ARBA" id="ARBA00024932"/>
    </source>
</evidence>
<gene>
    <name evidence="18" type="primary">pqqF</name>
    <name evidence="18" type="ORF">FXN65_12310</name>
</gene>
<evidence type="ECO:0000256" key="10">
    <source>
        <dbReference type="ARBA" id="ARBA00023049"/>
    </source>
</evidence>
<dbReference type="RefSeq" id="WP_151133473.1">
    <property type="nucleotide sequence ID" value="NZ_CP043311.1"/>
</dbReference>
<keyword evidence="10" id="KW-0482">Metalloprotease</keyword>
<dbReference type="GO" id="GO:0006508">
    <property type="term" value="P:proteolysis"/>
    <property type="evidence" value="ECO:0007669"/>
    <property type="project" value="UniProtKB-KW"/>
</dbReference>
<dbReference type="InterPro" id="IPR007863">
    <property type="entry name" value="Peptidase_M16_C"/>
</dbReference>
<dbReference type="InterPro" id="IPR011765">
    <property type="entry name" value="Pept_M16_N"/>
</dbReference>